<accession>A0A1H9WNR6</accession>
<keyword evidence="3 4" id="KW-0732">Signal</keyword>
<evidence type="ECO:0000256" key="3">
    <source>
        <dbReference type="ARBA" id="ARBA00022729"/>
    </source>
</evidence>
<evidence type="ECO:0000256" key="1">
    <source>
        <dbReference type="ARBA" id="ARBA00004196"/>
    </source>
</evidence>
<organism evidence="6 7">
    <name type="scientific">Pedococcus cremeus</name>
    <dbReference type="NCBI Taxonomy" id="587636"/>
    <lineage>
        <taxon>Bacteria</taxon>
        <taxon>Bacillati</taxon>
        <taxon>Actinomycetota</taxon>
        <taxon>Actinomycetes</taxon>
        <taxon>Micrococcales</taxon>
        <taxon>Intrasporangiaceae</taxon>
        <taxon>Pedococcus</taxon>
    </lineage>
</organism>
<dbReference type="Gene3D" id="3.40.50.2300">
    <property type="match status" value="2"/>
</dbReference>
<dbReference type="Pfam" id="PF13407">
    <property type="entry name" value="Peripla_BP_4"/>
    <property type="match status" value="1"/>
</dbReference>
<dbReference type="STRING" id="587636.SAMN05216199_3060"/>
<dbReference type="PANTHER" id="PTHR46847:SF3">
    <property type="entry name" value="GALACTOFURANOSE-BINDING PROTEIN YTFQ"/>
    <property type="match status" value="1"/>
</dbReference>
<evidence type="ECO:0000313" key="7">
    <source>
        <dbReference type="Proteomes" id="UP000199019"/>
    </source>
</evidence>
<dbReference type="SUPFAM" id="SSF53822">
    <property type="entry name" value="Periplasmic binding protein-like I"/>
    <property type="match status" value="1"/>
</dbReference>
<comment type="similarity">
    <text evidence="2">Belongs to the bacterial solute-binding protein 2 family.</text>
</comment>
<proteinExistence type="inferred from homology"/>
<gene>
    <name evidence="6" type="ORF">SAMN05216199_3060</name>
</gene>
<dbReference type="InterPro" id="IPR025997">
    <property type="entry name" value="SBP_2_dom"/>
</dbReference>
<dbReference type="InterPro" id="IPR028082">
    <property type="entry name" value="Peripla_BP_I"/>
</dbReference>
<name>A0A1H9WNR6_9MICO</name>
<dbReference type="Proteomes" id="UP000199019">
    <property type="component" value="Unassembled WGS sequence"/>
</dbReference>
<evidence type="ECO:0000256" key="4">
    <source>
        <dbReference type="SAM" id="SignalP"/>
    </source>
</evidence>
<dbReference type="AlphaFoldDB" id="A0A1H9WNR6"/>
<dbReference type="GO" id="GO:0030246">
    <property type="term" value="F:carbohydrate binding"/>
    <property type="evidence" value="ECO:0007669"/>
    <property type="project" value="UniProtKB-ARBA"/>
</dbReference>
<dbReference type="RefSeq" id="WP_091759807.1">
    <property type="nucleotide sequence ID" value="NZ_FOHB01000005.1"/>
</dbReference>
<comment type="subcellular location">
    <subcellularLocation>
        <location evidence="1">Cell envelope</location>
    </subcellularLocation>
</comment>
<feature type="domain" description="Periplasmic binding protein" evidence="5">
    <location>
        <begin position="58"/>
        <end position="334"/>
    </location>
</feature>
<evidence type="ECO:0000256" key="2">
    <source>
        <dbReference type="ARBA" id="ARBA00007639"/>
    </source>
</evidence>
<evidence type="ECO:0000259" key="5">
    <source>
        <dbReference type="Pfam" id="PF13407"/>
    </source>
</evidence>
<protein>
    <submittedName>
        <fullName evidence="6">Fructose transport system substrate-binding protein</fullName>
    </submittedName>
</protein>
<feature type="chain" id="PRO_5011503429" evidence="4">
    <location>
        <begin position="37"/>
        <end position="377"/>
    </location>
</feature>
<reference evidence="7" key="1">
    <citation type="submission" date="2016-10" db="EMBL/GenBank/DDBJ databases">
        <authorList>
            <person name="Varghese N."/>
            <person name="Submissions S."/>
        </authorList>
    </citation>
    <scope>NUCLEOTIDE SEQUENCE [LARGE SCALE GENOMIC DNA]</scope>
    <source>
        <strain evidence="7">CGMCC 1.6963</strain>
    </source>
</reference>
<keyword evidence="7" id="KW-1185">Reference proteome</keyword>
<feature type="signal peptide" evidence="4">
    <location>
        <begin position="1"/>
        <end position="36"/>
    </location>
</feature>
<dbReference type="PANTHER" id="PTHR46847">
    <property type="entry name" value="D-ALLOSE-BINDING PERIPLASMIC PROTEIN-RELATED"/>
    <property type="match status" value="1"/>
</dbReference>
<evidence type="ECO:0000313" key="6">
    <source>
        <dbReference type="EMBL" id="SES35461.1"/>
    </source>
</evidence>
<dbReference type="EMBL" id="FOHB01000005">
    <property type="protein sequence ID" value="SES35461.1"/>
    <property type="molecule type" value="Genomic_DNA"/>
</dbReference>
<dbReference type="OrthoDB" id="4827464at2"/>
<sequence>MTSTQRPGSTGAAAGRRTVRASIAAVAAFSAAFGLAACNRSSSSDTGGSSGGQKTVGVALITKDSTNPFFVAMQKGAKADASKNNVKLTVASGKQEGDDQGQITAIEDSIARGDKGILITPMSTGVNAAIKKARDAGLYVIALDTPPDPANTVDITFATDNREAGKLDGQWAAATMAGKPAVIALLDLFNDKIVSVDYNRDQGFLEGMGIPVNDPKKNGDEAKTGKYTGGKGGDYTIVCNEAGNGAEDGGRTAMEKCLAKNPNINLVYTINEPTAVGANAALKAAGKTATIVSVDGGCAGVASVKSGVIGATAQQYPLKMATLGMEAIAQVARGGAKPTPDPGLDFKNTGVALVTDKPVDGVKSIDSAKGAELCWGN</sequence>
<dbReference type="GO" id="GO:0030313">
    <property type="term" value="C:cell envelope"/>
    <property type="evidence" value="ECO:0007669"/>
    <property type="project" value="UniProtKB-SubCell"/>
</dbReference>